<dbReference type="EMBL" id="CP023510">
    <property type="protein sequence ID" value="ATF62262.1"/>
    <property type="molecule type" value="Genomic_DNA"/>
</dbReference>
<dbReference type="Pfam" id="PF06114">
    <property type="entry name" value="Peptidase_M78"/>
    <property type="match status" value="1"/>
</dbReference>
<proteinExistence type="predicted"/>
<evidence type="ECO:0000313" key="2">
    <source>
        <dbReference type="EMBL" id="ATF62262.1"/>
    </source>
</evidence>
<dbReference type="Gene3D" id="1.10.10.2910">
    <property type="match status" value="1"/>
</dbReference>
<dbReference type="Proteomes" id="UP000218628">
    <property type="component" value="Chromosome"/>
</dbReference>
<name>A0A291DCP4_9MICC</name>
<sequence>MNNPTPYSPDAHAAELGIRIIDAQPPAGTLALWDEQTRTIITTPGLLYRQRRCVLAHELAHATQGDTHSPLDTIAALKRERKADQIAAEWLLTPDAVATALAVSPDSLSAAAAELEVTDRILEAWLRAQK</sequence>
<feature type="domain" description="IrrE N-terminal-like" evidence="1">
    <location>
        <begin position="14"/>
        <end position="118"/>
    </location>
</feature>
<gene>
    <name evidence="2" type="ORF">CO690_00670</name>
</gene>
<organism evidence="2 3">
    <name type="scientific">Rothia mucilaginosa</name>
    <dbReference type="NCBI Taxonomy" id="43675"/>
    <lineage>
        <taxon>Bacteria</taxon>
        <taxon>Bacillati</taxon>
        <taxon>Actinomycetota</taxon>
        <taxon>Actinomycetes</taxon>
        <taxon>Micrococcales</taxon>
        <taxon>Micrococcaceae</taxon>
        <taxon>Rothia</taxon>
    </lineage>
</organism>
<reference evidence="3" key="1">
    <citation type="submission" date="2017-09" db="EMBL/GenBank/DDBJ databases">
        <title>FDA dAtabase for Regulatory Grade micrObial Sequences (FDA-ARGOS): Supporting development and validation of Infectious Disease Dx tests.</title>
        <authorList>
            <person name="Minogue T."/>
            <person name="Wolcott M."/>
            <person name="Wasieloski L."/>
            <person name="Aguilar W."/>
            <person name="Moore D."/>
            <person name="Tallon L."/>
            <person name="Sadzewicz L."/>
            <person name="Ott S."/>
            <person name="Zhao X."/>
            <person name="Nagaraj S."/>
            <person name="Vavikolanu K."/>
            <person name="Aluvathingal J."/>
            <person name="Nadendla S."/>
            <person name="Sichtig H."/>
        </authorList>
    </citation>
    <scope>NUCLEOTIDE SEQUENCE [LARGE SCALE GENOMIC DNA]</scope>
    <source>
        <strain evidence="3">FDAARGOS_369</strain>
    </source>
</reference>
<dbReference type="InterPro" id="IPR010359">
    <property type="entry name" value="IrrE_HExxH"/>
</dbReference>
<dbReference type="RefSeq" id="WP_096740606.1">
    <property type="nucleotide sequence ID" value="NZ_CP023510.1"/>
</dbReference>
<evidence type="ECO:0000259" key="1">
    <source>
        <dbReference type="Pfam" id="PF06114"/>
    </source>
</evidence>
<protein>
    <submittedName>
        <fullName evidence="2">ImmA/IrrE family metallo-endopeptidase</fullName>
    </submittedName>
</protein>
<dbReference type="AlphaFoldDB" id="A0A291DCP4"/>
<accession>A0A291DCP4</accession>
<evidence type="ECO:0000313" key="3">
    <source>
        <dbReference type="Proteomes" id="UP000218628"/>
    </source>
</evidence>